<dbReference type="SMART" id="SM00850">
    <property type="entry name" value="LytTR"/>
    <property type="match status" value="1"/>
</dbReference>
<protein>
    <submittedName>
        <fullName evidence="2">LytTR family DNA-binding domain-containing protein</fullName>
    </submittedName>
</protein>
<dbReference type="PANTHER" id="PTHR37299">
    <property type="entry name" value="TRANSCRIPTIONAL REGULATOR-RELATED"/>
    <property type="match status" value="1"/>
</dbReference>
<dbReference type="Pfam" id="PF04397">
    <property type="entry name" value="LytTR"/>
    <property type="match status" value="1"/>
</dbReference>
<proteinExistence type="predicted"/>
<keyword evidence="3" id="KW-1185">Reference proteome</keyword>
<sequence>MGKPYNGALLGHTIELALQHFATALGLPPDATGDALPDGAVLLGGVFVREGSRLLKVRFGELLAVEADNSYLHLHTKGRKYTVRSSLRELEEKLPAEQFVRTHRSYLVQVAAIEAYDYQAVCIGGQRWPLGRVYREEVLARLATLR</sequence>
<dbReference type="InterPro" id="IPR007492">
    <property type="entry name" value="LytTR_DNA-bd_dom"/>
</dbReference>
<name>A0ABT9BET2_9BACT</name>
<evidence type="ECO:0000313" key="3">
    <source>
        <dbReference type="Proteomes" id="UP001176429"/>
    </source>
</evidence>
<reference evidence="2" key="1">
    <citation type="submission" date="2023-07" db="EMBL/GenBank/DDBJ databases">
        <authorList>
            <person name="Kim M.K."/>
        </authorList>
    </citation>
    <scope>NUCLEOTIDE SEQUENCE</scope>
    <source>
        <strain evidence="2">ASUV-10-1</strain>
    </source>
</reference>
<feature type="domain" description="HTH LytTR-type" evidence="1">
    <location>
        <begin position="48"/>
        <end position="144"/>
    </location>
</feature>
<comment type="caution">
    <text evidence="2">The sequence shown here is derived from an EMBL/GenBank/DDBJ whole genome shotgun (WGS) entry which is preliminary data.</text>
</comment>
<gene>
    <name evidence="2" type="ORF">Q5H93_09805</name>
</gene>
<keyword evidence="2" id="KW-0238">DNA-binding</keyword>
<evidence type="ECO:0000313" key="2">
    <source>
        <dbReference type="EMBL" id="MDO7875023.1"/>
    </source>
</evidence>
<evidence type="ECO:0000259" key="1">
    <source>
        <dbReference type="PROSITE" id="PS50930"/>
    </source>
</evidence>
<dbReference type="InterPro" id="IPR046947">
    <property type="entry name" value="LytR-like"/>
</dbReference>
<dbReference type="PANTHER" id="PTHR37299:SF1">
    <property type="entry name" value="STAGE 0 SPORULATION PROTEIN A HOMOLOG"/>
    <property type="match status" value="1"/>
</dbReference>
<accession>A0ABT9BET2</accession>
<dbReference type="EMBL" id="JAUQSY010000006">
    <property type="protein sequence ID" value="MDO7875023.1"/>
    <property type="molecule type" value="Genomic_DNA"/>
</dbReference>
<dbReference type="Proteomes" id="UP001176429">
    <property type="component" value="Unassembled WGS sequence"/>
</dbReference>
<organism evidence="2 3">
    <name type="scientific">Hymenobacter aranciens</name>
    <dbReference type="NCBI Taxonomy" id="3063996"/>
    <lineage>
        <taxon>Bacteria</taxon>
        <taxon>Pseudomonadati</taxon>
        <taxon>Bacteroidota</taxon>
        <taxon>Cytophagia</taxon>
        <taxon>Cytophagales</taxon>
        <taxon>Hymenobacteraceae</taxon>
        <taxon>Hymenobacter</taxon>
    </lineage>
</organism>
<dbReference type="RefSeq" id="WP_305006342.1">
    <property type="nucleotide sequence ID" value="NZ_JAUQSY010000006.1"/>
</dbReference>
<dbReference type="GO" id="GO:0003677">
    <property type="term" value="F:DNA binding"/>
    <property type="evidence" value="ECO:0007669"/>
    <property type="project" value="UniProtKB-KW"/>
</dbReference>
<dbReference type="PROSITE" id="PS50930">
    <property type="entry name" value="HTH_LYTTR"/>
    <property type="match status" value="1"/>
</dbReference>
<dbReference type="Gene3D" id="2.40.50.1020">
    <property type="entry name" value="LytTr DNA-binding domain"/>
    <property type="match status" value="1"/>
</dbReference>